<dbReference type="AlphaFoldDB" id="A0A2A2J5Q4"/>
<dbReference type="EMBL" id="LIAE01010657">
    <property type="protein sequence ID" value="PAV57017.1"/>
    <property type="molecule type" value="Genomic_DNA"/>
</dbReference>
<dbReference type="EMBL" id="LIAE01010657">
    <property type="protein sequence ID" value="PAV57016.1"/>
    <property type="molecule type" value="Genomic_DNA"/>
</dbReference>
<evidence type="ECO:0000313" key="1">
    <source>
        <dbReference type="EMBL" id="PAV57017.1"/>
    </source>
</evidence>
<proteinExistence type="predicted"/>
<reference evidence="1 2" key="1">
    <citation type="journal article" date="2017" name="Curr. Biol.">
        <title>Genome architecture and evolution of a unichromosomal asexual nematode.</title>
        <authorList>
            <person name="Fradin H."/>
            <person name="Zegar C."/>
            <person name="Gutwein M."/>
            <person name="Lucas J."/>
            <person name="Kovtun M."/>
            <person name="Corcoran D."/>
            <person name="Baugh L.R."/>
            <person name="Kiontke K."/>
            <person name="Gunsalus K."/>
            <person name="Fitch D.H."/>
            <person name="Piano F."/>
        </authorList>
    </citation>
    <scope>NUCLEOTIDE SEQUENCE [LARGE SCALE GENOMIC DNA]</scope>
    <source>
        <strain evidence="1">PF1309</strain>
    </source>
</reference>
<sequence length="78" mass="8710">MYIESLKARKQRQRAETGDKGEVFWIPTSTDPNAILRPMSPTICSEPSYKDVLKGNVPDIEAPPITEVNIAEIVENIP</sequence>
<keyword evidence="2" id="KW-1185">Reference proteome</keyword>
<name>A0A2A2J5Q4_9BILA</name>
<gene>
    <name evidence="1" type="ORF">WR25_26095</name>
</gene>
<organism evidence="1 2">
    <name type="scientific">Diploscapter pachys</name>
    <dbReference type="NCBI Taxonomy" id="2018661"/>
    <lineage>
        <taxon>Eukaryota</taxon>
        <taxon>Metazoa</taxon>
        <taxon>Ecdysozoa</taxon>
        <taxon>Nematoda</taxon>
        <taxon>Chromadorea</taxon>
        <taxon>Rhabditida</taxon>
        <taxon>Rhabditina</taxon>
        <taxon>Rhabditomorpha</taxon>
        <taxon>Rhabditoidea</taxon>
        <taxon>Rhabditidae</taxon>
        <taxon>Diploscapter</taxon>
    </lineage>
</organism>
<dbReference type="Proteomes" id="UP000218231">
    <property type="component" value="Unassembled WGS sequence"/>
</dbReference>
<accession>A0A2A2J5Q4</accession>
<protein>
    <submittedName>
        <fullName evidence="1">Uncharacterized protein</fullName>
    </submittedName>
</protein>
<comment type="caution">
    <text evidence="1">The sequence shown here is derived from an EMBL/GenBank/DDBJ whole genome shotgun (WGS) entry which is preliminary data.</text>
</comment>
<evidence type="ECO:0000313" key="2">
    <source>
        <dbReference type="Proteomes" id="UP000218231"/>
    </source>
</evidence>